<accession>A0ABW8DAU1</accession>
<sequence>MLQKLQGLLNSKRIYLLFGHYDVEVLFQEEGLRVTNLHSHGVMRTCALVHFSSLIPDWLQDTHHKIYQGASIGQTIKEDHFDLTKKDSFLGVTDLPEFARLKMDTEENKAAVHIYQLMVSHPETAETVMYCTITEVHSPQYLTFGDLLHLSSAPLSPPCVITDEVQQCLTEFKGLEQLLSQELNVLR</sequence>
<evidence type="ECO:0000313" key="2">
    <source>
        <dbReference type="Proteomes" id="UP001615550"/>
    </source>
</evidence>
<comment type="caution">
    <text evidence="1">The sequence shown here is derived from an EMBL/GenBank/DDBJ whole genome shotgun (WGS) entry which is preliminary data.</text>
</comment>
<organism evidence="1 2">
    <name type="scientific">Legionella lytica</name>
    <dbReference type="NCBI Taxonomy" id="96232"/>
    <lineage>
        <taxon>Bacteria</taxon>
        <taxon>Pseudomonadati</taxon>
        <taxon>Pseudomonadota</taxon>
        <taxon>Gammaproteobacteria</taxon>
        <taxon>Legionellales</taxon>
        <taxon>Legionellaceae</taxon>
        <taxon>Legionella</taxon>
    </lineage>
</organism>
<reference evidence="1 2" key="1">
    <citation type="submission" date="2024-08" db="EMBL/GenBank/DDBJ databases">
        <title>Draft Genome Sequence of Legionella lytica strain DSB2004, Isolated From a Fire Sprinkler System.</title>
        <authorList>
            <person name="Everhart A.D."/>
            <person name="Kidane D.T."/>
            <person name="Farone A.L."/>
            <person name="Farone M.B."/>
        </authorList>
    </citation>
    <scope>NUCLEOTIDE SEQUENCE [LARGE SCALE GENOMIC DNA]</scope>
    <source>
        <strain evidence="1 2">DSB2004</strain>
    </source>
</reference>
<keyword evidence="2" id="KW-1185">Reference proteome</keyword>
<dbReference type="RefSeq" id="WP_400187472.1">
    <property type="nucleotide sequence ID" value="NZ_JBGORX010000002.1"/>
</dbReference>
<dbReference type="EMBL" id="JBGORX010000002">
    <property type="protein sequence ID" value="MFJ1268630.1"/>
    <property type="molecule type" value="Genomic_DNA"/>
</dbReference>
<proteinExistence type="predicted"/>
<dbReference type="Proteomes" id="UP001615550">
    <property type="component" value="Unassembled WGS sequence"/>
</dbReference>
<name>A0ABW8DAU1_9GAMM</name>
<protein>
    <submittedName>
        <fullName evidence="1">Uncharacterized protein</fullName>
    </submittedName>
</protein>
<gene>
    <name evidence="1" type="ORF">ACD661_08705</name>
</gene>
<evidence type="ECO:0000313" key="1">
    <source>
        <dbReference type="EMBL" id="MFJ1268630.1"/>
    </source>
</evidence>